<dbReference type="SUPFAM" id="SSF53474">
    <property type="entry name" value="alpha/beta-Hydrolases"/>
    <property type="match status" value="1"/>
</dbReference>
<dbReference type="EMBL" id="WBMR01000018">
    <property type="protein sequence ID" value="KAB2384884.1"/>
    <property type="molecule type" value="Genomic_DNA"/>
</dbReference>
<comment type="caution">
    <text evidence="2">The sequence shown here is derived from an EMBL/GenBank/DDBJ whole genome shotgun (WGS) entry which is preliminary data.</text>
</comment>
<dbReference type="PANTHER" id="PTHR10992:SF1086">
    <property type="entry name" value="AB HYDROLASE-1 DOMAIN-CONTAINING PROTEIN"/>
    <property type="match status" value="1"/>
</dbReference>
<dbReference type="AlphaFoldDB" id="A0A6L3VXJ8"/>
<evidence type="ECO:0000259" key="1">
    <source>
        <dbReference type="Pfam" id="PF12697"/>
    </source>
</evidence>
<feature type="domain" description="AB hydrolase-1" evidence="1">
    <location>
        <begin position="2"/>
        <end position="273"/>
    </location>
</feature>
<evidence type="ECO:0000313" key="3">
    <source>
        <dbReference type="Proteomes" id="UP000483004"/>
    </source>
</evidence>
<gene>
    <name evidence="2" type="ORF">F9B16_09600</name>
</gene>
<dbReference type="Gene3D" id="3.40.50.1820">
    <property type="entry name" value="alpha/beta hydrolase"/>
    <property type="match status" value="1"/>
</dbReference>
<dbReference type="InterPro" id="IPR000073">
    <property type="entry name" value="AB_hydrolase_1"/>
</dbReference>
<dbReference type="GO" id="GO:0080032">
    <property type="term" value="F:methyl jasmonate esterase activity"/>
    <property type="evidence" value="ECO:0007669"/>
    <property type="project" value="TreeGrafter"/>
</dbReference>
<dbReference type="OrthoDB" id="3827413at2"/>
<dbReference type="Pfam" id="PF12697">
    <property type="entry name" value="Abhydrolase_6"/>
    <property type="match status" value="1"/>
</dbReference>
<dbReference type="InterPro" id="IPR045889">
    <property type="entry name" value="MES/HNL"/>
</dbReference>
<name>A0A6L3VXJ8_9ACTN</name>
<reference evidence="2 3" key="1">
    <citation type="submission" date="2019-09" db="EMBL/GenBank/DDBJ databases">
        <title>Actinomadura physcomitrii sp. nov., a novel actinomycete isolated from moss [Physcomitrium sphaericum (Ludw) Fuernr].</title>
        <authorList>
            <person name="Liu C."/>
            <person name="Zhuang X."/>
        </authorList>
    </citation>
    <scope>NUCLEOTIDE SEQUENCE [LARGE SCALE GENOMIC DNA]</scope>
    <source>
        <strain evidence="2 3">CYP1-1B</strain>
    </source>
</reference>
<sequence length="278" mass="30274">MFVLVHGGSHGAWAFERLAALLTQEGHYVVAQDLPGHGLAARFPRSYAARPLNPHEFATEPSPIAHLTLRNYSDQVTATVRGLADRLPRHQIILLGHSMAGLVLNQVGEAIPELIGRLVYLSAWMTADGTSFSDYMAAPEFSTGLIPSILLADPAVAGALRMDFRSGDPDYRARVKAAFAADVDDHDWDAITNLLTPDTPAGPLGEPVTITPGRWGRIPRTYISCTEDQAVPPAAQHRFINEADKHTPGNPTDVREMHTSHSPFVSKPRELAETLLQL</sequence>
<dbReference type="InterPro" id="IPR029058">
    <property type="entry name" value="AB_hydrolase_fold"/>
</dbReference>
<organism evidence="2 3">
    <name type="scientific">Actinomadura montaniterrae</name>
    <dbReference type="NCBI Taxonomy" id="1803903"/>
    <lineage>
        <taxon>Bacteria</taxon>
        <taxon>Bacillati</taxon>
        <taxon>Actinomycetota</taxon>
        <taxon>Actinomycetes</taxon>
        <taxon>Streptosporangiales</taxon>
        <taxon>Thermomonosporaceae</taxon>
        <taxon>Actinomadura</taxon>
    </lineage>
</organism>
<dbReference type="PANTHER" id="PTHR10992">
    <property type="entry name" value="METHYLESTERASE FAMILY MEMBER"/>
    <property type="match status" value="1"/>
</dbReference>
<dbReference type="Proteomes" id="UP000483004">
    <property type="component" value="Unassembled WGS sequence"/>
</dbReference>
<keyword evidence="2" id="KW-0378">Hydrolase</keyword>
<dbReference type="GO" id="GO:0080030">
    <property type="term" value="F:methyl indole-3-acetate esterase activity"/>
    <property type="evidence" value="ECO:0007669"/>
    <property type="project" value="TreeGrafter"/>
</dbReference>
<accession>A0A6L3VXJ8</accession>
<protein>
    <submittedName>
        <fullName evidence="2">Alpha/beta hydrolase</fullName>
    </submittedName>
</protein>
<proteinExistence type="predicted"/>
<evidence type="ECO:0000313" key="2">
    <source>
        <dbReference type="EMBL" id="KAB2384884.1"/>
    </source>
</evidence>
<keyword evidence="3" id="KW-1185">Reference proteome</keyword>